<organism evidence="1">
    <name type="scientific">Rhizophora mucronata</name>
    <name type="common">Asiatic mangrove</name>
    <dbReference type="NCBI Taxonomy" id="61149"/>
    <lineage>
        <taxon>Eukaryota</taxon>
        <taxon>Viridiplantae</taxon>
        <taxon>Streptophyta</taxon>
        <taxon>Embryophyta</taxon>
        <taxon>Tracheophyta</taxon>
        <taxon>Spermatophyta</taxon>
        <taxon>Magnoliopsida</taxon>
        <taxon>eudicotyledons</taxon>
        <taxon>Gunneridae</taxon>
        <taxon>Pentapetalae</taxon>
        <taxon>rosids</taxon>
        <taxon>fabids</taxon>
        <taxon>Malpighiales</taxon>
        <taxon>Rhizophoraceae</taxon>
        <taxon>Rhizophora</taxon>
    </lineage>
</organism>
<protein>
    <submittedName>
        <fullName evidence="1">Uncharacterized protein</fullName>
    </submittedName>
</protein>
<sequence>MSRFSIRSFQVFR</sequence>
<dbReference type="EMBL" id="GGEC01076454">
    <property type="protein sequence ID" value="MBX56938.1"/>
    <property type="molecule type" value="Transcribed_RNA"/>
</dbReference>
<proteinExistence type="predicted"/>
<reference evidence="1" key="1">
    <citation type="submission" date="2018-02" db="EMBL/GenBank/DDBJ databases">
        <title>Rhizophora mucronata_Transcriptome.</title>
        <authorList>
            <person name="Meera S.P."/>
            <person name="Sreeshan A."/>
            <person name="Augustine A."/>
        </authorList>
    </citation>
    <scope>NUCLEOTIDE SEQUENCE</scope>
    <source>
        <tissue evidence="1">Leaf</tissue>
    </source>
</reference>
<name>A0A2P2PQB2_RHIMU</name>
<accession>A0A2P2PQB2</accession>
<evidence type="ECO:0000313" key="1">
    <source>
        <dbReference type="EMBL" id="MBX56938.1"/>
    </source>
</evidence>